<proteinExistence type="predicted"/>
<protein>
    <submittedName>
        <fullName evidence="2">Uncharacterized protein</fullName>
    </submittedName>
</protein>
<dbReference type="Proteomes" id="UP000289340">
    <property type="component" value="Chromosome 13"/>
</dbReference>
<evidence type="ECO:0000256" key="1">
    <source>
        <dbReference type="SAM" id="MobiDB-lite"/>
    </source>
</evidence>
<evidence type="ECO:0000313" key="3">
    <source>
        <dbReference type="Proteomes" id="UP000289340"/>
    </source>
</evidence>
<dbReference type="PANTHER" id="PTHR47481">
    <property type="match status" value="1"/>
</dbReference>
<feature type="compositionally biased region" description="Low complexity" evidence="1">
    <location>
        <begin position="231"/>
        <end position="240"/>
    </location>
</feature>
<organism evidence="2 3">
    <name type="scientific">Glycine soja</name>
    <name type="common">Wild soybean</name>
    <dbReference type="NCBI Taxonomy" id="3848"/>
    <lineage>
        <taxon>Eukaryota</taxon>
        <taxon>Viridiplantae</taxon>
        <taxon>Streptophyta</taxon>
        <taxon>Embryophyta</taxon>
        <taxon>Tracheophyta</taxon>
        <taxon>Spermatophyta</taxon>
        <taxon>Magnoliopsida</taxon>
        <taxon>eudicotyledons</taxon>
        <taxon>Gunneridae</taxon>
        <taxon>Pentapetalae</taxon>
        <taxon>rosids</taxon>
        <taxon>fabids</taxon>
        <taxon>Fabales</taxon>
        <taxon>Fabaceae</taxon>
        <taxon>Papilionoideae</taxon>
        <taxon>50 kb inversion clade</taxon>
        <taxon>NPAAA clade</taxon>
        <taxon>indigoferoid/millettioid clade</taxon>
        <taxon>Phaseoleae</taxon>
        <taxon>Glycine</taxon>
        <taxon>Glycine subgen. Soja</taxon>
    </lineage>
</organism>
<dbReference type="PANTHER" id="PTHR47481:SF42">
    <property type="entry name" value="RHO GTPASE-ACTIVATING PROTEIN GACK-LIKE"/>
    <property type="match status" value="1"/>
</dbReference>
<name>A0A445HC08_GLYSO</name>
<feature type="region of interest" description="Disordered" evidence="1">
    <location>
        <begin position="199"/>
        <end position="240"/>
    </location>
</feature>
<dbReference type="EMBL" id="QZWG01000013">
    <property type="protein sequence ID" value="RZB71149.1"/>
    <property type="molecule type" value="Genomic_DNA"/>
</dbReference>
<comment type="caution">
    <text evidence="2">The sequence shown here is derived from an EMBL/GenBank/DDBJ whole genome shotgun (WGS) entry which is preliminary data.</text>
</comment>
<dbReference type="AlphaFoldDB" id="A0A445HC08"/>
<gene>
    <name evidence="2" type="ORF">D0Y65_035891</name>
</gene>
<reference evidence="2 3" key="1">
    <citation type="submission" date="2018-09" db="EMBL/GenBank/DDBJ databases">
        <title>A high-quality reference genome of wild soybean provides a powerful tool to mine soybean genomes.</title>
        <authorList>
            <person name="Xie M."/>
            <person name="Chung C.Y.L."/>
            <person name="Li M.-W."/>
            <person name="Wong F.-L."/>
            <person name="Chan T.-F."/>
            <person name="Lam H.-M."/>
        </authorList>
    </citation>
    <scope>NUCLEOTIDE SEQUENCE [LARGE SCALE GENOMIC DNA]</scope>
    <source>
        <strain evidence="3">cv. W05</strain>
        <tissue evidence="2">Hypocotyl of etiolated seedlings</tissue>
    </source>
</reference>
<keyword evidence="3" id="KW-1185">Reference proteome</keyword>
<accession>A0A445HC08</accession>
<feature type="compositionally biased region" description="Low complexity" evidence="1">
    <location>
        <begin position="211"/>
        <end position="223"/>
    </location>
</feature>
<evidence type="ECO:0000313" key="2">
    <source>
        <dbReference type="EMBL" id="RZB71149.1"/>
    </source>
</evidence>
<sequence>MGVFEEEKVKVDRGSKVRRGSGSKFGSEEGLGWDWRRWWKFSFDPKIPNNHLSSTLFILLPLQFSMADQPKFHPALTITNVKSLIPITLDVEHGMYHSWAALFKVLVRIHDLHHHIISPTEAQEVIAYAASKALDPTLWKRLDAAMLQWIYGTISTDLLHAILLKDDTAQGAWAQRTIKNRLAKEGNSDNRSQAALLTSTDSHHGTDNNTSASSASSHQNSKGNKQKKSNSKVSGKSLNSNGKVALQQSELMPFNWQQQPWAAWAPWLAQWPNPPPCPYPASS</sequence>